<gene>
    <name evidence="4" type="ORF">SAMN05421788_102280</name>
</gene>
<dbReference type="KEGG" id="fln:FLA_3109"/>
<dbReference type="PANTHER" id="PTHR43037">
    <property type="entry name" value="UNNAMED PRODUCT-RELATED"/>
    <property type="match status" value="1"/>
</dbReference>
<dbReference type="SUPFAM" id="SSF53474">
    <property type="entry name" value="alpha/beta-Hydrolases"/>
    <property type="match status" value="1"/>
</dbReference>
<dbReference type="InterPro" id="IPR029058">
    <property type="entry name" value="AB_hydrolase_fold"/>
</dbReference>
<accession>A0A173MHW4</accession>
<dbReference type="Pfam" id="PF00561">
    <property type="entry name" value="Abhydrolase_1"/>
    <property type="match status" value="1"/>
</dbReference>
<dbReference type="RefSeq" id="WP_076377918.1">
    <property type="nucleotide sequence ID" value="NZ_AP017422.1"/>
</dbReference>
<feature type="chain" id="PRO_5030022982" evidence="2">
    <location>
        <begin position="22"/>
        <end position="279"/>
    </location>
</feature>
<sequence>MKALHSCLLFVAMIFSLSGWAQRTTIDNTLPDSLTAARTRSALNSLPATDYIKQTYYQNDSLLHYRLLTPVDVAANNKYPLIITLHNSSRIGDDNEKQLEPMARIWLRDDIRWKYKAYVLAPQFTTRSSNYQEDSLRHTLVSIPSSDVWLLLALIKQVQEEYKDIDPARIYLVGYSMGGSTAQNLMSLAPELFAAMVSVAAVPDFSNIAAVSTKPVWLIHGQKDDENPYIGSRQLFEAMPHNRQLLFTTYTQLDHNVITIPLLLSNQVPQWLFKQYKKR</sequence>
<organism evidence="4 5">
    <name type="scientific">Filimonas lacunae</name>
    <dbReference type="NCBI Taxonomy" id="477680"/>
    <lineage>
        <taxon>Bacteria</taxon>
        <taxon>Pseudomonadati</taxon>
        <taxon>Bacteroidota</taxon>
        <taxon>Chitinophagia</taxon>
        <taxon>Chitinophagales</taxon>
        <taxon>Chitinophagaceae</taxon>
        <taxon>Filimonas</taxon>
    </lineage>
</organism>
<keyword evidence="1 2" id="KW-0732">Signal</keyword>
<name>A0A173MHW4_9BACT</name>
<protein>
    <submittedName>
        <fullName evidence="4">Prolyl oligopeptidase family protein</fullName>
    </submittedName>
</protein>
<keyword evidence="5" id="KW-1185">Reference proteome</keyword>
<dbReference type="AlphaFoldDB" id="A0A173MHW4"/>
<dbReference type="InterPro" id="IPR000073">
    <property type="entry name" value="AB_hydrolase_1"/>
</dbReference>
<proteinExistence type="predicted"/>
<dbReference type="STRING" id="477680.SAMN05421788_102280"/>
<dbReference type="EMBL" id="FTOR01000002">
    <property type="protein sequence ID" value="SIS95148.1"/>
    <property type="molecule type" value="Genomic_DNA"/>
</dbReference>
<reference evidence="5" key="1">
    <citation type="submission" date="2017-01" db="EMBL/GenBank/DDBJ databases">
        <authorList>
            <person name="Varghese N."/>
            <person name="Submissions S."/>
        </authorList>
    </citation>
    <scope>NUCLEOTIDE SEQUENCE [LARGE SCALE GENOMIC DNA]</scope>
    <source>
        <strain evidence="5">DSM 21054</strain>
    </source>
</reference>
<dbReference type="InterPro" id="IPR050955">
    <property type="entry name" value="Plant_Biomass_Hydrol_Est"/>
</dbReference>
<evidence type="ECO:0000313" key="5">
    <source>
        <dbReference type="Proteomes" id="UP000186917"/>
    </source>
</evidence>
<dbReference type="Gene3D" id="3.40.50.1820">
    <property type="entry name" value="alpha/beta hydrolase"/>
    <property type="match status" value="1"/>
</dbReference>
<evidence type="ECO:0000259" key="3">
    <source>
        <dbReference type="Pfam" id="PF00561"/>
    </source>
</evidence>
<dbReference type="Proteomes" id="UP000186917">
    <property type="component" value="Unassembled WGS sequence"/>
</dbReference>
<feature type="domain" description="AB hydrolase-1" evidence="3">
    <location>
        <begin position="167"/>
        <end position="204"/>
    </location>
</feature>
<evidence type="ECO:0000313" key="4">
    <source>
        <dbReference type="EMBL" id="SIS95148.1"/>
    </source>
</evidence>
<feature type="signal peptide" evidence="2">
    <location>
        <begin position="1"/>
        <end position="21"/>
    </location>
</feature>
<evidence type="ECO:0000256" key="1">
    <source>
        <dbReference type="ARBA" id="ARBA00022729"/>
    </source>
</evidence>
<evidence type="ECO:0000256" key="2">
    <source>
        <dbReference type="SAM" id="SignalP"/>
    </source>
</evidence>
<dbReference type="PANTHER" id="PTHR43037:SF1">
    <property type="entry name" value="BLL1128 PROTEIN"/>
    <property type="match status" value="1"/>
</dbReference>